<name>A0A396J7I2_MEDTR</name>
<dbReference type="AlphaFoldDB" id="A0A396J7I2"/>
<evidence type="ECO:0000313" key="3">
    <source>
        <dbReference type="EMBL" id="RHN72495.1"/>
    </source>
</evidence>
<dbReference type="Gramene" id="rna8214">
    <property type="protein sequence ID" value="RHN72495.1"/>
    <property type="gene ID" value="gene8214"/>
</dbReference>
<comment type="caution">
    <text evidence="3">The sequence shown here is derived from an EMBL/GenBank/DDBJ whole genome shotgun (WGS) entry which is preliminary data.</text>
</comment>
<keyword evidence="2" id="KW-1133">Transmembrane helix</keyword>
<keyword evidence="2" id="KW-0812">Transmembrane</keyword>
<protein>
    <recommendedName>
        <fullName evidence="5">Multi antimicrobial extrusion protein</fullName>
    </recommendedName>
</protein>
<feature type="transmembrane region" description="Helical" evidence="2">
    <location>
        <begin position="86"/>
        <end position="110"/>
    </location>
</feature>
<accession>A0A396J7I2</accession>
<sequence length="111" mass="12076">MESNFDELHQPILTHDHPPPPELNSSLEEMLSNTQLPLLKRLLSATWIELNLLFPLATPAILVYLINNSMSTVTRAFAGHLGNLQLAAANLGNSGIQLFASGLMVMLATVT</sequence>
<proteinExistence type="predicted"/>
<evidence type="ECO:0000256" key="1">
    <source>
        <dbReference type="SAM" id="MobiDB-lite"/>
    </source>
</evidence>
<evidence type="ECO:0008006" key="5">
    <source>
        <dbReference type="Google" id="ProtNLM"/>
    </source>
</evidence>
<organism evidence="3 4">
    <name type="scientific">Medicago truncatula</name>
    <name type="common">Barrel medic</name>
    <name type="synonym">Medicago tribuloides</name>
    <dbReference type="NCBI Taxonomy" id="3880"/>
    <lineage>
        <taxon>Eukaryota</taxon>
        <taxon>Viridiplantae</taxon>
        <taxon>Streptophyta</taxon>
        <taxon>Embryophyta</taxon>
        <taxon>Tracheophyta</taxon>
        <taxon>Spermatophyta</taxon>
        <taxon>Magnoliopsida</taxon>
        <taxon>eudicotyledons</taxon>
        <taxon>Gunneridae</taxon>
        <taxon>Pentapetalae</taxon>
        <taxon>rosids</taxon>
        <taxon>fabids</taxon>
        <taxon>Fabales</taxon>
        <taxon>Fabaceae</taxon>
        <taxon>Papilionoideae</taxon>
        <taxon>50 kb inversion clade</taxon>
        <taxon>NPAAA clade</taxon>
        <taxon>Hologalegina</taxon>
        <taxon>IRL clade</taxon>
        <taxon>Trifolieae</taxon>
        <taxon>Medicago</taxon>
    </lineage>
</organism>
<dbReference type="Proteomes" id="UP000265566">
    <property type="component" value="Chromosome 2"/>
</dbReference>
<reference evidence="4" key="1">
    <citation type="journal article" date="2018" name="Nat. Plants">
        <title>Whole-genome landscape of Medicago truncatula symbiotic genes.</title>
        <authorList>
            <person name="Pecrix Y."/>
            <person name="Staton S.E."/>
            <person name="Sallet E."/>
            <person name="Lelandais-Briere C."/>
            <person name="Moreau S."/>
            <person name="Carrere S."/>
            <person name="Blein T."/>
            <person name="Jardinaud M.F."/>
            <person name="Latrasse D."/>
            <person name="Zouine M."/>
            <person name="Zahm M."/>
            <person name="Kreplak J."/>
            <person name="Mayjonade B."/>
            <person name="Satge C."/>
            <person name="Perez M."/>
            <person name="Cauet S."/>
            <person name="Marande W."/>
            <person name="Chantry-Darmon C."/>
            <person name="Lopez-Roques C."/>
            <person name="Bouchez O."/>
            <person name="Berard A."/>
            <person name="Debelle F."/>
            <person name="Munos S."/>
            <person name="Bendahmane A."/>
            <person name="Berges H."/>
            <person name="Niebel A."/>
            <person name="Buitink J."/>
            <person name="Frugier F."/>
            <person name="Benhamed M."/>
            <person name="Crespi M."/>
            <person name="Gouzy J."/>
            <person name="Gamas P."/>
        </authorList>
    </citation>
    <scope>NUCLEOTIDE SEQUENCE [LARGE SCALE GENOMIC DNA]</scope>
    <source>
        <strain evidence="4">cv. Jemalong A17</strain>
    </source>
</reference>
<keyword evidence="2" id="KW-0472">Membrane</keyword>
<evidence type="ECO:0000313" key="4">
    <source>
        <dbReference type="Proteomes" id="UP000265566"/>
    </source>
</evidence>
<gene>
    <name evidence="3" type="ORF">MtrunA17_Chr2g0288291</name>
</gene>
<dbReference type="EMBL" id="PSQE01000002">
    <property type="protein sequence ID" value="RHN72495.1"/>
    <property type="molecule type" value="Genomic_DNA"/>
</dbReference>
<feature type="transmembrane region" description="Helical" evidence="2">
    <location>
        <begin position="42"/>
        <end position="66"/>
    </location>
</feature>
<evidence type="ECO:0000256" key="2">
    <source>
        <dbReference type="SAM" id="Phobius"/>
    </source>
</evidence>
<feature type="compositionally biased region" description="Basic and acidic residues" evidence="1">
    <location>
        <begin position="1"/>
        <end position="19"/>
    </location>
</feature>
<feature type="region of interest" description="Disordered" evidence="1">
    <location>
        <begin position="1"/>
        <end position="26"/>
    </location>
</feature>